<dbReference type="InterPro" id="IPR050239">
    <property type="entry name" value="Sigma-70_RNA_pol_init_factors"/>
</dbReference>
<keyword evidence="4" id="KW-1185">Reference proteome</keyword>
<dbReference type="InterPro" id="IPR013325">
    <property type="entry name" value="RNA_pol_sigma_r2"/>
</dbReference>
<organism evidence="3 4">
    <name type="scientific">Aeromicrobium terrae</name>
    <dbReference type="NCBI Taxonomy" id="2498846"/>
    <lineage>
        <taxon>Bacteria</taxon>
        <taxon>Bacillati</taxon>
        <taxon>Actinomycetota</taxon>
        <taxon>Actinomycetes</taxon>
        <taxon>Propionibacteriales</taxon>
        <taxon>Nocardioidaceae</taxon>
        <taxon>Aeromicrobium</taxon>
    </lineage>
</organism>
<evidence type="ECO:0000259" key="2">
    <source>
        <dbReference type="Pfam" id="PF04542"/>
    </source>
</evidence>
<reference evidence="3 4" key="1">
    <citation type="submission" date="2019-06" db="EMBL/GenBank/DDBJ databases">
        <title>Aeromicrobium sp. nov., isolated from a maize field.</title>
        <authorList>
            <person name="Lin S.-Y."/>
            <person name="Tsai C.-F."/>
            <person name="Young C.-C."/>
        </authorList>
    </citation>
    <scope>NUCLEOTIDE SEQUENCE [LARGE SCALE GENOMIC DNA]</scope>
    <source>
        <strain evidence="3 4">CC-CFT486</strain>
    </source>
</reference>
<dbReference type="InterPro" id="IPR013324">
    <property type="entry name" value="RNA_pol_sigma_r3/r4-like"/>
</dbReference>
<dbReference type="PANTHER" id="PTHR30603:SF47">
    <property type="entry name" value="RNA POLYMERASE SIGMA FACTOR SIGD, CHLOROPLASTIC"/>
    <property type="match status" value="1"/>
</dbReference>
<evidence type="ECO:0000313" key="3">
    <source>
        <dbReference type="EMBL" id="TXL62720.1"/>
    </source>
</evidence>
<protein>
    <submittedName>
        <fullName evidence="3">Sigma-70 family RNA polymerase sigma factor</fullName>
    </submittedName>
</protein>
<feature type="domain" description="RNA polymerase sigma-70 region 2" evidence="2">
    <location>
        <begin position="37"/>
        <end position="98"/>
    </location>
</feature>
<dbReference type="SUPFAM" id="SSF88946">
    <property type="entry name" value="Sigma2 domain of RNA polymerase sigma factors"/>
    <property type="match status" value="1"/>
</dbReference>
<sequence length="200" mass="22393">MDRVLALLMQRPAMDAEREHRLAVAARAGDAVARRQLVEDSLRLVVLRAQSLGHRGDALHEAIQEGTLALMAAVDRFDPDRGCRLATYAWPWITHAMQPRSRPESPSERLDEAPSPAPPEPAEDLRSLLAVLPRDLVEVVTVRFRIGEPGGIPRSRRKVGEMLDLTEAQVRVREARAMRYLRGHLAKVCDRAPRRGVDPL</sequence>
<dbReference type="OrthoDB" id="3745243at2"/>
<feature type="compositionally biased region" description="Basic and acidic residues" evidence="1">
    <location>
        <begin position="101"/>
        <end position="112"/>
    </location>
</feature>
<dbReference type="Pfam" id="PF04542">
    <property type="entry name" value="Sigma70_r2"/>
    <property type="match status" value="1"/>
</dbReference>
<feature type="region of interest" description="Disordered" evidence="1">
    <location>
        <begin position="97"/>
        <end position="122"/>
    </location>
</feature>
<accession>A0A5C8NNP9</accession>
<dbReference type="RefSeq" id="WP_147682679.1">
    <property type="nucleotide sequence ID" value="NZ_VDUX01000001.1"/>
</dbReference>
<dbReference type="EMBL" id="VDUX01000001">
    <property type="protein sequence ID" value="TXL62720.1"/>
    <property type="molecule type" value="Genomic_DNA"/>
</dbReference>
<evidence type="ECO:0000256" key="1">
    <source>
        <dbReference type="SAM" id="MobiDB-lite"/>
    </source>
</evidence>
<dbReference type="GO" id="GO:0003700">
    <property type="term" value="F:DNA-binding transcription factor activity"/>
    <property type="evidence" value="ECO:0007669"/>
    <property type="project" value="InterPro"/>
</dbReference>
<dbReference type="NCBIfam" id="TIGR02937">
    <property type="entry name" value="sigma70-ECF"/>
    <property type="match status" value="1"/>
</dbReference>
<evidence type="ECO:0000313" key="4">
    <source>
        <dbReference type="Proteomes" id="UP000321571"/>
    </source>
</evidence>
<dbReference type="Proteomes" id="UP000321571">
    <property type="component" value="Unassembled WGS sequence"/>
</dbReference>
<dbReference type="PANTHER" id="PTHR30603">
    <property type="entry name" value="RNA POLYMERASE SIGMA FACTOR RPO"/>
    <property type="match status" value="1"/>
</dbReference>
<dbReference type="InterPro" id="IPR014284">
    <property type="entry name" value="RNA_pol_sigma-70_dom"/>
</dbReference>
<dbReference type="GO" id="GO:0006352">
    <property type="term" value="P:DNA-templated transcription initiation"/>
    <property type="evidence" value="ECO:0007669"/>
    <property type="project" value="InterPro"/>
</dbReference>
<comment type="caution">
    <text evidence="3">The sequence shown here is derived from an EMBL/GenBank/DDBJ whole genome shotgun (WGS) entry which is preliminary data.</text>
</comment>
<gene>
    <name evidence="3" type="ORF">FHP06_00260</name>
</gene>
<name>A0A5C8NNP9_9ACTN</name>
<dbReference type="Gene3D" id="1.10.10.10">
    <property type="entry name" value="Winged helix-like DNA-binding domain superfamily/Winged helix DNA-binding domain"/>
    <property type="match status" value="1"/>
</dbReference>
<dbReference type="InterPro" id="IPR036388">
    <property type="entry name" value="WH-like_DNA-bd_sf"/>
</dbReference>
<proteinExistence type="predicted"/>
<dbReference type="SUPFAM" id="SSF88659">
    <property type="entry name" value="Sigma3 and sigma4 domains of RNA polymerase sigma factors"/>
    <property type="match status" value="1"/>
</dbReference>
<dbReference type="Gene3D" id="1.20.120.1810">
    <property type="match status" value="1"/>
</dbReference>
<dbReference type="AlphaFoldDB" id="A0A5C8NNP9"/>
<dbReference type="InterPro" id="IPR007627">
    <property type="entry name" value="RNA_pol_sigma70_r2"/>
</dbReference>